<dbReference type="AlphaFoldDB" id="A0ABD0U0P5"/>
<protein>
    <recommendedName>
        <fullName evidence="2">non-specific serine/threonine protein kinase</fullName>
        <ecNumber evidence="2">2.7.11.1</ecNumber>
    </recommendedName>
</protein>
<evidence type="ECO:0000256" key="8">
    <source>
        <dbReference type="ARBA" id="ARBA00022729"/>
    </source>
</evidence>
<evidence type="ECO:0000256" key="13">
    <source>
        <dbReference type="ARBA" id="ARBA00022989"/>
    </source>
</evidence>
<evidence type="ECO:0000256" key="3">
    <source>
        <dbReference type="ARBA" id="ARBA00022527"/>
    </source>
</evidence>
<dbReference type="CDD" id="cd14066">
    <property type="entry name" value="STKc_IRAK"/>
    <property type="match status" value="1"/>
</dbReference>
<dbReference type="FunFam" id="3.30.200.20:FF:000217">
    <property type="entry name" value="probable LRR receptor-like serine/threonine-protein kinase At1g53430"/>
    <property type="match status" value="1"/>
</dbReference>
<dbReference type="InterPro" id="IPR021720">
    <property type="entry name" value="Malectin_dom"/>
</dbReference>
<dbReference type="InterPro" id="IPR000719">
    <property type="entry name" value="Prot_kinase_dom"/>
</dbReference>
<evidence type="ECO:0000259" key="21">
    <source>
        <dbReference type="PROSITE" id="PS50011"/>
    </source>
</evidence>
<comment type="subcellular location">
    <subcellularLocation>
        <location evidence="1">Membrane</location>
        <topology evidence="1">Single-pass type I membrane protein</topology>
    </subcellularLocation>
</comment>
<keyword evidence="13 20" id="KW-1133">Transmembrane helix</keyword>
<evidence type="ECO:0000256" key="15">
    <source>
        <dbReference type="ARBA" id="ARBA00023170"/>
    </source>
</evidence>
<keyword evidence="7 20" id="KW-0812">Transmembrane</keyword>
<evidence type="ECO:0000256" key="2">
    <source>
        <dbReference type="ARBA" id="ARBA00012513"/>
    </source>
</evidence>
<dbReference type="GO" id="GO:0004674">
    <property type="term" value="F:protein serine/threonine kinase activity"/>
    <property type="evidence" value="ECO:0007669"/>
    <property type="project" value="UniProtKB-KW"/>
</dbReference>
<dbReference type="EC" id="2.7.11.1" evidence="2"/>
<evidence type="ECO:0000256" key="7">
    <source>
        <dbReference type="ARBA" id="ARBA00022692"/>
    </source>
</evidence>
<keyword evidence="11" id="KW-0418">Kinase</keyword>
<dbReference type="PANTHER" id="PTHR48006">
    <property type="entry name" value="LEUCINE-RICH REPEAT-CONTAINING PROTEIN DDB_G0281931-RELATED"/>
    <property type="match status" value="1"/>
</dbReference>
<dbReference type="PROSITE" id="PS50011">
    <property type="entry name" value="PROTEIN_KINASE_DOM"/>
    <property type="match status" value="1"/>
</dbReference>
<evidence type="ECO:0000313" key="22">
    <source>
        <dbReference type="EMBL" id="KAL0905527.1"/>
    </source>
</evidence>
<evidence type="ECO:0000256" key="4">
    <source>
        <dbReference type="ARBA" id="ARBA00022553"/>
    </source>
</evidence>
<evidence type="ECO:0000256" key="6">
    <source>
        <dbReference type="ARBA" id="ARBA00022679"/>
    </source>
</evidence>
<keyword evidence="5" id="KW-0433">Leucine-rich repeat</keyword>
<dbReference type="PROSITE" id="PS00108">
    <property type="entry name" value="PROTEIN_KINASE_ST"/>
    <property type="match status" value="1"/>
</dbReference>
<dbReference type="InterPro" id="IPR011009">
    <property type="entry name" value="Kinase-like_dom_sf"/>
</dbReference>
<dbReference type="SMART" id="SM00220">
    <property type="entry name" value="S_TKc"/>
    <property type="match status" value="1"/>
</dbReference>
<feature type="region of interest" description="Disordered" evidence="19">
    <location>
        <begin position="25"/>
        <end position="65"/>
    </location>
</feature>
<gene>
    <name evidence="22" type="ORF">M5K25_023952</name>
</gene>
<evidence type="ECO:0000256" key="14">
    <source>
        <dbReference type="ARBA" id="ARBA00023136"/>
    </source>
</evidence>
<keyword evidence="3" id="KW-0723">Serine/threonine-protein kinase</keyword>
<dbReference type="Gene3D" id="2.60.120.430">
    <property type="entry name" value="Galactose-binding lectin"/>
    <property type="match status" value="1"/>
</dbReference>
<keyword evidence="8" id="KW-0732">Signal</keyword>
<name>A0ABD0U0P5_DENTH</name>
<comment type="catalytic activity">
    <reaction evidence="18">
        <text>L-seryl-[protein] + ATP = O-phospho-L-seryl-[protein] + ADP + H(+)</text>
        <dbReference type="Rhea" id="RHEA:17989"/>
        <dbReference type="Rhea" id="RHEA-COMP:9863"/>
        <dbReference type="Rhea" id="RHEA-COMP:11604"/>
        <dbReference type="ChEBI" id="CHEBI:15378"/>
        <dbReference type="ChEBI" id="CHEBI:29999"/>
        <dbReference type="ChEBI" id="CHEBI:30616"/>
        <dbReference type="ChEBI" id="CHEBI:83421"/>
        <dbReference type="ChEBI" id="CHEBI:456216"/>
        <dbReference type="EC" id="2.7.11.1"/>
    </reaction>
</comment>
<evidence type="ECO:0000256" key="11">
    <source>
        <dbReference type="ARBA" id="ARBA00022777"/>
    </source>
</evidence>
<dbReference type="PANTHER" id="PTHR48006:SF81">
    <property type="entry name" value="PROTEIN KINASE DOMAIN-CONTAINING PROTEIN"/>
    <property type="match status" value="1"/>
</dbReference>
<dbReference type="SUPFAM" id="SSF56112">
    <property type="entry name" value="Protein kinase-like (PK-like)"/>
    <property type="match status" value="1"/>
</dbReference>
<evidence type="ECO:0000256" key="17">
    <source>
        <dbReference type="ARBA" id="ARBA00047899"/>
    </source>
</evidence>
<accession>A0ABD0U0P5</accession>
<evidence type="ECO:0000256" key="12">
    <source>
        <dbReference type="ARBA" id="ARBA00022840"/>
    </source>
</evidence>
<reference evidence="22 23" key="1">
    <citation type="journal article" date="2024" name="Plant Biotechnol. J.">
        <title>Dendrobium thyrsiflorum genome and its molecular insights into genes involved in important horticultural traits.</title>
        <authorList>
            <person name="Chen B."/>
            <person name="Wang J.Y."/>
            <person name="Zheng P.J."/>
            <person name="Li K.L."/>
            <person name="Liang Y.M."/>
            <person name="Chen X.F."/>
            <person name="Zhang C."/>
            <person name="Zhao X."/>
            <person name="He X."/>
            <person name="Zhang G.Q."/>
            <person name="Liu Z.J."/>
            <person name="Xu Q."/>
        </authorList>
    </citation>
    <scope>NUCLEOTIDE SEQUENCE [LARGE SCALE GENOMIC DNA]</scope>
    <source>
        <strain evidence="22">GZMU011</strain>
    </source>
</reference>
<dbReference type="FunFam" id="1.10.510.10:FF:000044">
    <property type="entry name" value="Putative LRR receptor-like serine/threonine-protein kinase"/>
    <property type="match status" value="1"/>
</dbReference>
<sequence>MRRRVVWMGSVTEVSGLELEDCGTVRDREGRSNGRSYGSSRDACDQVDVESSGASGSSVECGVGGSEYRDRRFGESKQRRDAMEGSEVANEEGGKLGFWYAREVRNQSQRLCSFMLLTRAGASERTLRIDVSDGIYGFDNPMYAGFAHEFGGIRGISGGRRQIRVIFLIIISHWIFKIKHVKREKCNNLLGSSYLFHNMTERVPCLEAIPCVRYQWSLNINCGGDQVTTDDNLIYESDNDGSDGVSTFRVGTNWAVSSTGAFLDSGDNNNFITTTRKKISMPDSELYANARVSPLSLSYYGLCLLNGNYSVKLHFAEIIITDYNGYSSPGRRIFDVYIQGKLVLKDFNIKVEANGSDKAVVKKFNAIVTKNKLEIRFYWAGKGTTNIPTSGTYGPLVSAISVAPNFKPPRKSRKHVILVVGILVSVLCLIILLLYAIWKKGYFRRRDSIHQDLRWLELQTGSFRLRQIQDATNNFSASNKIGEGGFGPVYRGLLSDGTMIAVKQLSSKSTQGNREFLNEIGLISALQHPNLVRLYGCCVEENQLLLVYEYLENNSLANALFGEDQSMSSFVNDCLGPEKYQLKLDWLTRQKICVGIARGLAYLHEESMLRIVHRDIKPSNVLLDRELNPKISDFGLAKLNENEHTHISTRVAGTMGYMAPEYATRGYLTLKADVYSFGIVALEIVTGKSVTSITNEGNIHLLDWAHFLREKGELLMLVDKNLGLDFNKEEALRMIKVALLCSNSSPARRPLMSTVVSMLTSDISVPDCAPYSAQEIMCNPHDCKSSASENAILHFNGEVIDDDSYPGTSNSDPSRSLQASGKRTKLNYSIETDALTEQ</sequence>
<keyword evidence="10" id="KW-0547">Nucleotide-binding</keyword>
<evidence type="ECO:0000256" key="1">
    <source>
        <dbReference type="ARBA" id="ARBA00004479"/>
    </source>
</evidence>
<dbReference type="InterPro" id="IPR051824">
    <property type="entry name" value="LRR_Rcpt-Like_S/T_Kinase"/>
</dbReference>
<dbReference type="GO" id="GO:0005524">
    <property type="term" value="F:ATP binding"/>
    <property type="evidence" value="ECO:0007669"/>
    <property type="project" value="UniProtKB-KW"/>
</dbReference>
<evidence type="ECO:0000313" key="23">
    <source>
        <dbReference type="Proteomes" id="UP001552299"/>
    </source>
</evidence>
<dbReference type="Gene3D" id="1.10.510.10">
    <property type="entry name" value="Transferase(Phosphotransferase) domain 1"/>
    <property type="match status" value="1"/>
</dbReference>
<dbReference type="EMBL" id="JANQDX010000018">
    <property type="protein sequence ID" value="KAL0905527.1"/>
    <property type="molecule type" value="Genomic_DNA"/>
</dbReference>
<evidence type="ECO:0000256" key="5">
    <source>
        <dbReference type="ARBA" id="ARBA00022614"/>
    </source>
</evidence>
<dbReference type="FunFam" id="2.60.120.430:FF:000004">
    <property type="entry name" value="Putative leucine-rich repeat receptor-like serine/threonine-protein kinase"/>
    <property type="match status" value="1"/>
</dbReference>
<evidence type="ECO:0000256" key="20">
    <source>
        <dbReference type="SAM" id="Phobius"/>
    </source>
</evidence>
<evidence type="ECO:0000256" key="16">
    <source>
        <dbReference type="ARBA" id="ARBA00023180"/>
    </source>
</evidence>
<evidence type="ECO:0000256" key="18">
    <source>
        <dbReference type="ARBA" id="ARBA00048679"/>
    </source>
</evidence>
<feature type="domain" description="Protein kinase" evidence="21">
    <location>
        <begin position="475"/>
        <end position="765"/>
    </location>
</feature>
<dbReference type="Proteomes" id="UP001552299">
    <property type="component" value="Unassembled WGS sequence"/>
</dbReference>
<evidence type="ECO:0000256" key="19">
    <source>
        <dbReference type="SAM" id="MobiDB-lite"/>
    </source>
</evidence>
<feature type="compositionally biased region" description="Low complexity" evidence="19">
    <location>
        <begin position="49"/>
        <end position="61"/>
    </location>
</feature>
<keyword evidence="4" id="KW-0597">Phosphoprotein</keyword>
<keyword evidence="12" id="KW-0067">ATP-binding</keyword>
<keyword evidence="14 20" id="KW-0472">Membrane</keyword>
<dbReference type="InterPro" id="IPR008271">
    <property type="entry name" value="Ser/Thr_kinase_AS"/>
</dbReference>
<evidence type="ECO:0000256" key="10">
    <source>
        <dbReference type="ARBA" id="ARBA00022741"/>
    </source>
</evidence>
<keyword evidence="23" id="KW-1185">Reference proteome</keyword>
<dbReference type="Gene3D" id="3.30.200.20">
    <property type="entry name" value="Phosphorylase Kinase, domain 1"/>
    <property type="match status" value="1"/>
</dbReference>
<dbReference type="Pfam" id="PF11721">
    <property type="entry name" value="Malectin"/>
    <property type="match status" value="1"/>
</dbReference>
<feature type="compositionally biased region" description="Polar residues" evidence="19">
    <location>
        <begin position="806"/>
        <end position="824"/>
    </location>
</feature>
<feature type="region of interest" description="Disordered" evidence="19">
    <location>
        <begin position="801"/>
        <end position="824"/>
    </location>
</feature>
<proteinExistence type="predicted"/>
<organism evidence="22 23">
    <name type="scientific">Dendrobium thyrsiflorum</name>
    <name type="common">Pinecone-like raceme dendrobium</name>
    <name type="synonym">Orchid</name>
    <dbReference type="NCBI Taxonomy" id="117978"/>
    <lineage>
        <taxon>Eukaryota</taxon>
        <taxon>Viridiplantae</taxon>
        <taxon>Streptophyta</taxon>
        <taxon>Embryophyta</taxon>
        <taxon>Tracheophyta</taxon>
        <taxon>Spermatophyta</taxon>
        <taxon>Magnoliopsida</taxon>
        <taxon>Liliopsida</taxon>
        <taxon>Asparagales</taxon>
        <taxon>Orchidaceae</taxon>
        <taxon>Epidendroideae</taxon>
        <taxon>Malaxideae</taxon>
        <taxon>Dendrobiinae</taxon>
        <taxon>Dendrobium</taxon>
    </lineage>
</organism>
<keyword evidence="15" id="KW-0675">Receptor</keyword>
<feature type="transmembrane region" description="Helical" evidence="20">
    <location>
        <begin position="416"/>
        <end position="438"/>
    </location>
</feature>
<comment type="caution">
    <text evidence="22">The sequence shown here is derived from an EMBL/GenBank/DDBJ whole genome shotgun (WGS) entry which is preliminary data.</text>
</comment>
<evidence type="ECO:0000256" key="9">
    <source>
        <dbReference type="ARBA" id="ARBA00022737"/>
    </source>
</evidence>
<keyword evidence="6" id="KW-0808">Transferase</keyword>
<dbReference type="Pfam" id="PF00069">
    <property type="entry name" value="Pkinase"/>
    <property type="match status" value="1"/>
</dbReference>
<dbReference type="GO" id="GO:0016020">
    <property type="term" value="C:membrane"/>
    <property type="evidence" value="ECO:0007669"/>
    <property type="project" value="UniProtKB-SubCell"/>
</dbReference>
<keyword evidence="9" id="KW-0677">Repeat</keyword>
<keyword evidence="16" id="KW-0325">Glycoprotein</keyword>
<comment type="catalytic activity">
    <reaction evidence="17">
        <text>L-threonyl-[protein] + ATP = O-phospho-L-threonyl-[protein] + ADP + H(+)</text>
        <dbReference type="Rhea" id="RHEA:46608"/>
        <dbReference type="Rhea" id="RHEA-COMP:11060"/>
        <dbReference type="Rhea" id="RHEA-COMP:11605"/>
        <dbReference type="ChEBI" id="CHEBI:15378"/>
        <dbReference type="ChEBI" id="CHEBI:30013"/>
        <dbReference type="ChEBI" id="CHEBI:30616"/>
        <dbReference type="ChEBI" id="CHEBI:61977"/>
        <dbReference type="ChEBI" id="CHEBI:456216"/>
        <dbReference type="EC" id="2.7.11.1"/>
    </reaction>
</comment>